<feature type="region of interest" description="Disordered" evidence="1">
    <location>
        <begin position="1"/>
        <end position="43"/>
    </location>
</feature>
<feature type="non-terminal residue" evidence="2">
    <location>
        <position position="1"/>
    </location>
</feature>
<name>A0A6J4RI45_9ACTN</name>
<organism evidence="2">
    <name type="scientific">uncultured Solirubrobacteraceae bacterium</name>
    <dbReference type="NCBI Taxonomy" id="1162706"/>
    <lineage>
        <taxon>Bacteria</taxon>
        <taxon>Bacillati</taxon>
        <taxon>Actinomycetota</taxon>
        <taxon>Thermoleophilia</taxon>
        <taxon>Solirubrobacterales</taxon>
        <taxon>Solirubrobacteraceae</taxon>
        <taxon>environmental samples</taxon>
    </lineage>
</organism>
<gene>
    <name evidence="2" type="ORF">AVDCRST_MAG38-1470</name>
</gene>
<dbReference type="AlphaFoldDB" id="A0A6J4RI45"/>
<sequence length="43" mass="4299">AGWPPTRSSVPTPGARSMPDGRSPATCRPPSISCATSSSATPD</sequence>
<feature type="non-terminal residue" evidence="2">
    <location>
        <position position="43"/>
    </location>
</feature>
<feature type="compositionally biased region" description="Polar residues" evidence="1">
    <location>
        <begin position="33"/>
        <end position="43"/>
    </location>
</feature>
<protein>
    <submittedName>
        <fullName evidence="2">Uncharacterized protein</fullName>
    </submittedName>
</protein>
<accession>A0A6J4RI45</accession>
<reference evidence="2" key="1">
    <citation type="submission" date="2020-02" db="EMBL/GenBank/DDBJ databases">
        <authorList>
            <person name="Meier V. D."/>
        </authorList>
    </citation>
    <scope>NUCLEOTIDE SEQUENCE</scope>
    <source>
        <strain evidence="2">AVDCRST_MAG38</strain>
    </source>
</reference>
<evidence type="ECO:0000313" key="2">
    <source>
        <dbReference type="EMBL" id="CAA9473300.1"/>
    </source>
</evidence>
<evidence type="ECO:0000256" key="1">
    <source>
        <dbReference type="SAM" id="MobiDB-lite"/>
    </source>
</evidence>
<proteinExistence type="predicted"/>
<feature type="compositionally biased region" description="Polar residues" evidence="1">
    <location>
        <begin position="1"/>
        <end position="11"/>
    </location>
</feature>
<dbReference type="EMBL" id="CADCVJ010000111">
    <property type="protein sequence ID" value="CAA9473300.1"/>
    <property type="molecule type" value="Genomic_DNA"/>
</dbReference>